<dbReference type="InterPro" id="IPR008266">
    <property type="entry name" value="Tyr_kinase_AS"/>
</dbReference>
<dbReference type="GO" id="GO:0004714">
    <property type="term" value="F:transmembrane receptor protein tyrosine kinase activity"/>
    <property type="evidence" value="ECO:0007669"/>
    <property type="project" value="UniProtKB-EC"/>
</dbReference>
<dbReference type="GO" id="GO:0007169">
    <property type="term" value="P:cell surface receptor protein tyrosine kinase signaling pathway"/>
    <property type="evidence" value="ECO:0007669"/>
    <property type="project" value="TreeGrafter"/>
</dbReference>
<evidence type="ECO:0000313" key="11">
    <source>
        <dbReference type="Proteomes" id="UP001283361"/>
    </source>
</evidence>
<gene>
    <name evidence="10" type="ORF">RRG08_042667</name>
</gene>
<dbReference type="Gene3D" id="1.10.510.10">
    <property type="entry name" value="Transferase(Phosphotransferase) domain 1"/>
    <property type="match status" value="1"/>
</dbReference>
<evidence type="ECO:0000313" key="10">
    <source>
        <dbReference type="EMBL" id="KAK3702679.1"/>
    </source>
</evidence>
<dbReference type="InterPro" id="IPR000719">
    <property type="entry name" value="Prot_kinase_dom"/>
</dbReference>
<dbReference type="PANTHER" id="PTHR24416">
    <property type="entry name" value="TYROSINE-PROTEIN KINASE RECEPTOR"/>
    <property type="match status" value="1"/>
</dbReference>
<dbReference type="SUPFAM" id="SSF49265">
    <property type="entry name" value="Fibronectin type III"/>
    <property type="match status" value="2"/>
</dbReference>
<dbReference type="PANTHER" id="PTHR24416:SF583">
    <property type="entry name" value="RECEPTOR PROTEIN-TYROSINE KINASE"/>
    <property type="match status" value="1"/>
</dbReference>
<dbReference type="GO" id="GO:0005886">
    <property type="term" value="C:plasma membrane"/>
    <property type="evidence" value="ECO:0007669"/>
    <property type="project" value="TreeGrafter"/>
</dbReference>
<feature type="domain" description="Protein kinase" evidence="9">
    <location>
        <begin position="832"/>
        <end position="1136"/>
    </location>
</feature>
<keyword evidence="8" id="KW-0812">Transmembrane</keyword>
<evidence type="ECO:0000259" key="9">
    <source>
        <dbReference type="PROSITE" id="PS50011"/>
    </source>
</evidence>
<keyword evidence="8" id="KW-0472">Membrane</keyword>
<dbReference type="FunFam" id="1.10.510.10:FF:000554">
    <property type="entry name" value="Predicted protein"/>
    <property type="match status" value="1"/>
</dbReference>
<dbReference type="CDD" id="cd00192">
    <property type="entry name" value="PTKc"/>
    <property type="match status" value="1"/>
</dbReference>
<organism evidence="10 11">
    <name type="scientific">Elysia crispata</name>
    <name type="common">lettuce slug</name>
    <dbReference type="NCBI Taxonomy" id="231223"/>
    <lineage>
        <taxon>Eukaryota</taxon>
        <taxon>Metazoa</taxon>
        <taxon>Spiralia</taxon>
        <taxon>Lophotrochozoa</taxon>
        <taxon>Mollusca</taxon>
        <taxon>Gastropoda</taxon>
        <taxon>Heterobranchia</taxon>
        <taxon>Euthyneura</taxon>
        <taxon>Panpulmonata</taxon>
        <taxon>Sacoglossa</taxon>
        <taxon>Placobranchoidea</taxon>
        <taxon>Plakobranchidae</taxon>
        <taxon>Elysia</taxon>
    </lineage>
</organism>
<dbReference type="InterPro" id="IPR011009">
    <property type="entry name" value="Kinase-like_dom_sf"/>
</dbReference>
<dbReference type="Proteomes" id="UP001283361">
    <property type="component" value="Unassembled WGS sequence"/>
</dbReference>
<name>A0AAE0XRE7_9GAST</name>
<dbReference type="Gene3D" id="3.30.200.20">
    <property type="entry name" value="Phosphorylase Kinase, domain 1"/>
    <property type="match status" value="1"/>
</dbReference>
<dbReference type="EMBL" id="JAWDGP010007852">
    <property type="protein sequence ID" value="KAK3702679.1"/>
    <property type="molecule type" value="Genomic_DNA"/>
</dbReference>
<dbReference type="PRINTS" id="PR00109">
    <property type="entry name" value="TYRKINASE"/>
</dbReference>
<keyword evidence="2" id="KW-0597">Phosphoprotein</keyword>
<evidence type="ECO:0000256" key="3">
    <source>
        <dbReference type="ARBA" id="ARBA00022679"/>
    </source>
</evidence>
<evidence type="ECO:0000256" key="4">
    <source>
        <dbReference type="ARBA" id="ARBA00022741"/>
    </source>
</evidence>
<sequence>MLQTSMALAWNQLKRLEHARNKEQDAKTDVLPRKQLIKFTLKKGSYPSGQHKRESNSTLGGTASQRFRIHFPSLATIRRQTVTFVISFVMSLMLTLAAAQNAGEVIDDPTLTEPGSVKVVPVQGDQVQDLCDAQCAAMCITLGDDVCEDICGKSGQRRSRSLQCSWLLKCQHSGCTGSCSTMPQTDSDRPVPDTPRVSVTRDSWTGHINISWPLYNLNSTEITVYLVSQKTGYCSWAQLGWVIGNRYIVTNIPDLCTLPTYRVAAVSRFGSRWVSKEVETPELVPGPPRDLKVYLQESTDVEDRDEAIFNLEWKPPEDWPLDNLQFDLMSSVDCPALIDEVSIYRDKTLVKVNLENETLYVVTGRIPLHAIGCKITFLIGSKPMCNGENRVKARSMASTTFPFECSALPTYRGDLCNVPPVGKIHSVQGTGVYPSPVRNVTLMVLPVPGQKLLARVFWLPPQRLGSAGYVDAYYLFWGLVELGQSELIATFKSDILSTIVPGDQLKDELLLNISSFQPYETLGVVIQAAGPNQSFAHPFSNIHKSINSIPPNYNFSPEDIIANDSTVYVIQTTDVEEPKVKVDVFWLRPELSMGLDVASYQVTLQPKHIDSSAMNETSGMGPDDVNETSTRYFDTTMEYLSIPDLQPRSTYSLIITALGHAGDWVSITEVDVDDSDYYYNYSTDSDYYNLYGDYWLVVDKSGMIEDDLAHIVFTTRGEVNTQLPAIPDSKTTMVDEVLRTVPSEADTGNHSSDASLRWKLIVASTTVLALLALLSILYIKLRQRKKAKHISIIDAVEYRPYSLFALGARQGQEQVRNIPVVADHWEIPLSSLKFGPALGQGAFGKVVLGRVSRAMLSHRGVAEFLADGGMESLKDGDRLHATVAIKMLQEGSDQKLCDDFLKEIQLMKRVGYHRNIVAMLACCTLREPVCLLVEHLTRGDLHNFMRKCRVRSAQTTNYINESDDVINPLDLVKFALDIAKGMAFLSSKGFVHRDLAARNVLIARDKRCKIGDFGLARYTYDDAVYVNRKGGRLPVKWMSVEAIFDQSFSSASDVWSFGILLYELVTLGGVPYPTVHTKDLLRRLQAGYRMPRPDTCREITHPPTRTITLEAYTATSGDRISVLERGFSITSPRADI</sequence>
<evidence type="ECO:0000256" key="6">
    <source>
        <dbReference type="ARBA" id="ARBA00022840"/>
    </source>
</evidence>
<evidence type="ECO:0000256" key="7">
    <source>
        <dbReference type="ARBA" id="ARBA00023137"/>
    </source>
</evidence>
<dbReference type="GO" id="GO:0005524">
    <property type="term" value="F:ATP binding"/>
    <property type="evidence" value="ECO:0007669"/>
    <property type="project" value="UniProtKB-KW"/>
</dbReference>
<dbReference type="EC" id="2.7.10.1" evidence="1"/>
<evidence type="ECO:0000256" key="8">
    <source>
        <dbReference type="SAM" id="Phobius"/>
    </source>
</evidence>
<dbReference type="InterPro" id="IPR036116">
    <property type="entry name" value="FN3_sf"/>
</dbReference>
<dbReference type="SUPFAM" id="SSF56112">
    <property type="entry name" value="Protein kinase-like (PK-like)"/>
    <property type="match status" value="1"/>
</dbReference>
<keyword evidence="11" id="KW-1185">Reference proteome</keyword>
<evidence type="ECO:0000256" key="5">
    <source>
        <dbReference type="ARBA" id="ARBA00022777"/>
    </source>
</evidence>
<accession>A0AAE0XRE7</accession>
<dbReference type="Pfam" id="PF07714">
    <property type="entry name" value="PK_Tyr_Ser-Thr"/>
    <property type="match status" value="1"/>
</dbReference>
<keyword evidence="8" id="KW-1133">Transmembrane helix</keyword>
<dbReference type="InterPro" id="IPR001245">
    <property type="entry name" value="Ser-Thr/Tyr_kinase_cat_dom"/>
</dbReference>
<proteinExistence type="predicted"/>
<comment type="caution">
    <text evidence="10">The sequence shown here is derived from an EMBL/GenBank/DDBJ whole genome shotgun (WGS) entry which is preliminary data.</text>
</comment>
<feature type="transmembrane region" description="Helical" evidence="8">
    <location>
        <begin position="758"/>
        <end position="779"/>
    </location>
</feature>
<keyword evidence="3" id="KW-0808">Transferase</keyword>
<evidence type="ECO:0000256" key="2">
    <source>
        <dbReference type="ARBA" id="ARBA00022553"/>
    </source>
</evidence>
<dbReference type="GO" id="GO:0043235">
    <property type="term" value="C:receptor complex"/>
    <property type="evidence" value="ECO:0007669"/>
    <property type="project" value="TreeGrafter"/>
</dbReference>
<keyword evidence="4" id="KW-0547">Nucleotide-binding</keyword>
<dbReference type="PROSITE" id="PS50011">
    <property type="entry name" value="PROTEIN_KINASE_DOM"/>
    <property type="match status" value="1"/>
</dbReference>
<dbReference type="PROSITE" id="PS00109">
    <property type="entry name" value="PROTEIN_KINASE_TYR"/>
    <property type="match status" value="1"/>
</dbReference>
<dbReference type="InterPro" id="IPR050122">
    <property type="entry name" value="RTK"/>
</dbReference>
<dbReference type="InterPro" id="IPR020635">
    <property type="entry name" value="Tyr_kinase_cat_dom"/>
</dbReference>
<reference evidence="10" key="1">
    <citation type="journal article" date="2023" name="G3 (Bethesda)">
        <title>A reference genome for the long-term kleptoplast-retaining sea slug Elysia crispata morphotype clarki.</title>
        <authorList>
            <person name="Eastman K.E."/>
            <person name="Pendleton A.L."/>
            <person name="Shaikh M.A."/>
            <person name="Suttiyut T."/>
            <person name="Ogas R."/>
            <person name="Tomko P."/>
            <person name="Gavelis G."/>
            <person name="Widhalm J.R."/>
            <person name="Wisecaver J.H."/>
        </authorList>
    </citation>
    <scope>NUCLEOTIDE SEQUENCE</scope>
    <source>
        <strain evidence="10">ECLA1</strain>
    </source>
</reference>
<keyword evidence="6" id="KW-0067">ATP-binding</keyword>
<dbReference type="SMART" id="SM00219">
    <property type="entry name" value="TyrKc"/>
    <property type="match status" value="1"/>
</dbReference>
<protein>
    <recommendedName>
        <fullName evidence="1">receptor protein-tyrosine kinase</fullName>
        <ecNumber evidence="1">2.7.10.1</ecNumber>
    </recommendedName>
</protein>
<keyword evidence="5" id="KW-0418">Kinase</keyword>
<dbReference type="AlphaFoldDB" id="A0AAE0XRE7"/>
<evidence type="ECO:0000256" key="1">
    <source>
        <dbReference type="ARBA" id="ARBA00011902"/>
    </source>
</evidence>
<keyword evidence="7" id="KW-0829">Tyrosine-protein kinase</keyword>